<dbReference type="Gene3D" id="1.10.3720.10">
    <property type="entry name" value="MetI-like"/>
    <property type="match status" value="1"/>
</dbReference>
<feature type="transmembrane region" description="Helical" evidence="7">
    <location>
        <begin position="182"/>
        <end position="206"/>
    </location>
</feature>
<feature type="transmembrane region" description="Helical" evidence="7">
    <location>
        <begin position="81"/>
        <end position="103"/>
    </location>
</feature>
<gene>
    <name evidence="9" type="ORF">E6H02_02220</name>
</gene>
<keyword evidence="3" id="KW-1003">Cell membrane</keyword>
<keyword evidence="2 7" id="KW-0813">Transport</keyword>
<feature type="transmembrane region" description="Helical" evidence="7">
    <location>
        <begin position="144"/>
        <end position="162"/>
    </location>
</feature>
<evidence type="ECO:0000259" key="8">
    <source>
        <dbReference type="PROSITE" id="PS50928"/>
    </source>
</evidence>
<proteinExistence type="inferred from homology"/>
<dbReference type="EMBL" id="VBAM01000065">
    <property type="protein sequence ID" value="TMJ15294.1"/>
    <property type="molecule type" value="Genomic_DNA"/>
</dbReference>
<dbReference type="Pfam" id="PF00528">
    <property type="entry name" value="BPD_transp_1"/>
    <property type="match status" value="1"/>
</dbReference>
<dbReference type="PROSITE" id="PS50928">
    <property type="entry name" value="ABC_TM1"/>
    <property type="match status" value="1"/>
</dbReference>
<dbReference type="InterPro" id="IPR035906">
    <property type="entry name" value="MetI-like_sf"/>
</dbReference>
<dbReference type="InterPro" id="IPR000515">
    <property type="entry name" value="MetI-like"/>
</dbReference>
<evidence type="ECO:0000256" key="6">
    <source>
        <dbReference type="ARBA" id="ARBA00023136"/>
    </source>
</evidence>
<feature type="transmembrane region" description="Helical" evidence="7">
    <location>
        <begin position="12"/>
        <end position="34"/>
    </location>
</feature>
<evidence type="ECO:0000256" key="4">
    <source>
        <dbReference type="ARBA" id="ARBA00022692"/>
    </source>
</evidence>
<dbReference type="CDD" id="cd06261">
    <property type="entry name" value="TM_PBP2"/>
    <property type="match status" value="1"/>
</dbReference>
<accession>A0A537M4T9</accession>
<dbReference type="GO" id="GO:0005886">
    <property type="term" value="C:plasma membrane"/>
    <property type="evidence" value="ECO:0007669"/>
    <property type="project" value="UniProtKB-SubCell"/>
</dbReference>
<dbReference type="SUPFAM" id="SSF161098">
    <property type="entry name" value="MetI-like"/>
    <property type="match status" value="1"/>
</dbReference>
<dbReference type="Proteomes" id="UP000320393">
    <property type="component" value="Unassembled WGS sequence"/>
</dbReference>
<dbReference type="GO" id="GO:0055085">
    <property type="term" value="P:transmembrane transport"/>
    <property type="evidence" value="ECO:0007669"/>
    <property type="project" value="InterPro"/>
</dbReference>
<feature type="domain" description="ABC transmembrane type-1" evidence="8">
    <location>
        <begin position="73"/>
        <end position="263"/>
    </location>
</feature>
<evidence type="ECO:0000256" key="1">
    <source>
        <dbReference type="ARBA" id="ARBA00004651"/>
    </source>
</evidence>
<comment type="caution">
    <text evidence="9">The sequence shown here is derived from an EMBL/GenBank/DDBJ whole genome shotgun (WGS) entry which is preliminary data.</text>
</comment>
<sequence length="278" mass="30557">MKTTATARVFTALCHVVLALGAIFMILPMLWMLSTSFKPPTEVSLWPPHLLPQATTLANYTGIFEVAPFGRFFLNSAGLSLAATLSVGITSLVAGAVFAKYLFPGRTLLFMLILTTAIVPFESYMIPLYIQLIPIKWINTYQGILLPYLIMSFGVFLLRQHISSAIPSDLLEAARMDGASEWWILVRVIAPLSGTALAAVGIFGFIQMWGAFLWPLLIANNQLLFNMEVGLTAFQFRFSTDYGKLMAGSVLSVVPMLVVFVILRKRIIESVALTGIKG</sequence>
<dbReference type="PANTHER" id="PTHR43744:SF12">
    <property type="entry name" value="ABC TRANSPORTER PERMEASE PROTEIN MG189-RELATED"/>
    <property type="match status" value="1"/>
</dbReference>
<evidence type="ECO:0000256" key="5">
    <source>
        <dbReference type="ARBA" id="ARBA00022989"/>
    </source>
</evidence>
<keyword evidence="6 7" id="KW-0472">Membrane</keyword>
<name>A0A537M4T9_9BACT</name>
<comment type="subcellular location">
    <subcellularLocation>
        <location evidence="1 7">Cell membrane</location>
        <topology evidence="1 7">Multi-pass membrane protein</topology>
    </subcellularLocation>
</comment>
<protein>
    <submittedName>
        <fullName evidence="9">Carbohydrate ABC transporter permease</fullName>
    </submittedName>
</protein>
<keyword evidence="4 7" id="KW-0812">Transmembrane</keyword>
<evidence type="ECO:0000256" key="2">
    <source>
        <dbReference type="ARBA" id="ARBA00022448"/>
    </source>
</evidence>
<organism evidence="9 10">
    <name type="scientific">Candidatus Segetimicrobium genomatis</name>
    <dbReference type="NCBI Taxonomy" id="2569760"/>
    <lineage>
        <taxon>Bacteria</taxon>
        <taxon>Bacillati</taxon>
        <taxon>Candidatus Sysuimicrobiota</taxon>
        <taxon>Candidatus Sysuimicrobiia</taxon>
        <taxon>Candidatus Sysuimicrobiales</taxon>
        <taxon>Candidatus Segetimicrobiaceae</taxon>
        <taxon>Candidatus Segetimicrobium</taxon>
    </lineage>
</organism>
<feature type="transmembrane region" description="Helical" evidence="7">
    <location>
        <begin position="242"/>
        <end position="263"/>
    </location>
</feature>
<keyword evidence="5 7" id="KW-1133">Transmembrane helix</keyword>
<reference evidence="9 10" key="1">
    <citation type="journal article" date="2019" name="Nat. Microbiol.">
        <title>Mediterranean grassland soil C-N compound turnover is dependent on rainfall and depth, and is mediated by genomically divergent microorganisms.</title>
        <authorList>
            <person name="Diamond S."/>
            <person name="Andeer P.F."/>
            <person name="Li Z."/>
            <person name="Crits-Christoph A."/>
            <person name="Burstein D."/>
            <person name="Anantharaman K."/>
            <person name="Lane K.R."/>
            <person name="Thomas B.C."/>
            <person name="Pan C."/>
            <person name="Northen T.R."/>
            <person name="Banfield J.F."/>
        </authorList>
    </citation>
    <scope>NUCLEOTIDE SEQUENCE [LARGE SCALE GENOMIC DNA]</scope>
    <source>
        <strain evidence="9">NP_5</strain>
    </source>
</reference>
<dbReference type="PANTHER" id="PTHR43744">
    <property type="entry name" value="ABC TRANSPORTER PERMEASE PROTEIN MG189-RELATED-RELATED"/>
    <property type="match status" value="1"/>
</dbReference>
<dbReference type="AlphaFoldDB" id="A0A537M4T9"/>
<evidence type="ECO:0000313" key="9">
    <source>
        <dbReference type="EMBL" id="TMJ15294.1"/>
    </source>
</evidence>
<evidence type="ECO:0000256" key="7">
    <source>
        <dbReference type="RuleBase" id="RU363032"/>
    </source>
</evidence>
<feature type="transmembrane region" description="Helical" evidence="7">
    <location>
        <begin position="109"/>
        <end position="132"/>
    </location>
</feature>
<evidence type="ECO:0000313" key="10">
    <source>
        <dbReference type="Proteomes" id="UP000320393"/>
    </source>
</evidence>
<evidence type="ECO:0000256" key="3">
    <source>
        <dbReference type="ARBA" id="ARBA00022475"/>
    </source>
</evidence>
<comment type="similarity">
    <text evidence="7">Belongs to the binding-protein-dependent transport system permease family.</text>
</comment>